<evidence type="ECO:0000259" key="1">
    <source>
        <dbReference type="Pfam" id="PF02211"/>
    </source>
</evidence>
<dbReference type="GO" id="GO:0018822">
    <property type="term" value="F:nitrile hydratase activity"/>
    <property type="evidence" value="ECO:0007669"/>
    <property type="project" value="UniProtKB-EC"/>
</dbReference>
<evidence type="ECO:0000313" key="3">
    <source>
        <dbReference type="Proteomes" id="UP000569329"/>
    </source>
</evidence>
<protein>
    <submittedName>
        <fullName evidence="2">Nitrile hydratase</fullName>
        <ecNumber evidence="2">4.2.1.84</ecNumber>
    </submittedName>
</protein>
<dbReference type="Pfam" id="PF02211">
    <property type="entry name" value="NHase_beta_C"/>
    <property type="match status" value="1"/>
</dbReference>
<dbReference type="InterPro" id="IPR024690">
    <property type="entry name" value="CN_hydtase_beta_dom_C"/>
</dbReference>
<proteinExistence type="predicted"/>
<keyword evidence="2" id="KW-0456">Lyase</keyword>
<dbReference type="AlphaFoldDB" id="A0A839E6J4"/>
<dbReference type="Proteomes" id="UP000569329">
    <property type="component" value="Unassembled WGS sequence"/>
</dbReference>
<dbReference type="SUPFAM" id="SSF50090">
    <property type="entry name" value="Electron transport accessory proteins"/>
    <property type="match status" value="1"/>
</dbReference>
<dbReference type="RefSeq" id="WP_268898410.1">
    <property type="nucleotide sequence ID" value="NZ_JACGWZ010000005.1"/>
</dbReference>
<feature type="domain" description="Nitrile hydratase beta subunit" evidence="1">
    <location>
        <begin position="3"/>
        <end position="89"/>
    </location>
</feature>
<gene>
    <name evidence="2" type="ORF">FHX42_003884</name>
</gene>
<reference evidence="2 3" key="1">
    <citation type="submission" date="2020-07" db="EMBL/GenBank/DDBJ databases">
        <title>Sequencing the genomes of 1000 actinobacteria strains.</title>
        <authorList>
            <person name="Klenk H.-P."/>
        </authorList>
    </citation>
    <scope>NUCLEOTIDE SEQUENCE [LARGE SCALE GENOMIC DNA]</scope>
    <source>
        <strain evidence="2 3">DSM 45975</strain>
    </source>
</reference>
<dbReference type="InterPro" id="IPR008990">
    <property type="entry name" value="Elect_transpt_acc-like_dom_sf"/>
</dbReference>
<accession>A0A839E6J4</accession>
<sequence>MGEARFSPGVRVRTSLIDPPHHTRLPRYVRGRVGQVVELQGTHPLPDQRARRIADPRVEPVYTVRFAARDLWGEGTHSVTVDLWESYLAPATEEVR</sequence>
<name>A0A839E6J4_9PSEU</name>
<keyword evidence="3" id="KW-1185">Reference proteome</keyword>
<dbReference type="Gene3D" id="2.30.30.50">
    <property type="match status" value="1"/>
</dbReference>
<organism evidence="2 3">
    <name type="scientific">Halosaccharopolyspora lacisalsi</name>
    <dbReference type="NCBI Taxonomy" id="1000566"/>
    <lineage>
        <taxon>Bacteria</taxon>
        <taxon>Bacillati</taxon>
        <taxon>Actinomycetota</taxon>
        <taxon>Actinomycetes</taxon>
        <taxon>Pseudonocardiales</taxon>
        <taxon>Pseudonocardiaceae</taxon>
        <taxon>Halosaccharopolyspora</taxon>
    </lineage>
</organism>
<comment type="caution">
    <text evidence="2">The sequence shown here is derived from an EMBL/GenBank/DDBJ whole genome shotgun (WGS) entry which is preliminary data.</text>
</comment>
<dbReference type="EC" id="4.2.1.84" evidence="2"/>
<evidence type="ECO:0000313" key="2">
    <source>
        <dbReference type="EMBL" id="MBA8826508.1"/>
    </source>
</evidence>
<dbReference type="EMBL" id="JACGWZ010000005">
    <property type="protein sequence ID" value="MBA8826508.1"/>
    <property type="molecule type" value="Genomic_DNA"/>
</dbReference>